<dbReference type="Proteomes" id="UP001642260">
    <property type="component" value="Unassembled WGS sequence"/>
</dbReference>
<protein>
    <recommendedName>
        <fullName evidence="1">Ribosome biogenesis protein BMS1/TSR1 C-terminal domain-containing protein</fullName>
    </recommendedName>
</protein>
<name>A0ABC8KM62_ERUVS</name>
<proteinExistence type="predicted"/>
<dbReference type="InterPro" id="IPR007034">
    <property type="entry name" value="BMS1_TSR1_C"/>
</dbReference>
<evidence type="ECO:0000313" key="3">
    <source>
        <dbReference type="Proteomes" id="UP001642260"/>
    </source>
</evidence>
<dbReference type="InterPro" id="IPR039761">
    <property type="entry name" value="Bms1/Tsr1"/>
</dbReference>
<keyword evidence="3" id="KW-1185">Reference proteome</keyword>
<dbReference type="Pfam" id="PF02721">
    <property type="entry name" value="DUF223"/>
    <property type="match status" value="1"/>
</dbReference>
<dbReference type="PANTHER" id="PTHR12858:SF2">
    <property type="entry name" value="RIBOSOME BIOGENESIS PROTEIN BMS1 HOMOLOG"/>
    <property type="match status" value="1"/>
</dbReference>
<evidence type="ECO:0000313" key="2">
    <source>
        <dbReference type="EMBL" id="CAH8359641.1"/>
    </source>
</evidence>
<dbReference type="PANTHER" id="PTHR12858">
    <property type="entry name" value="RIBOSOME BIOGENESIS PROTEIN"/>
    <property type="match status" value="1"/>
</dbReference>
<sequence>MHNVTYEMVDFFDSCHPILIGGIGYRRDNAGYMQARLKKHRWHKKVPKTTDPIIVSIGWRRYQTIHGPLVPLNTGFVAFQNLSSNQAWFRITATSVVLEYNHQARIAKKIKLIRHPCKIKKKTAFIKDMFTSDLKIARFEGSYVRTVSGIRGQVKKANLKEDEEVQSIGDTKETTRITTQLKLMHKVKLVTTICYENIKLMGRKGFSLYLRYTKRIHASVGEQLIKKYEHKLHEGDAIVLQLFKVYNDIGDYCTTTHPYKIGFFPTTFVGKADEFPSEVPEKYSADYDDILGGKLDNRCLVDVIGQIVNFSSLENKMIKGKDNMRLLIELCDQK</sequence>
<dbReference type="EMBL" id="CAKOAT010268488">
    <property type="protein sequence ID" value="CAH8359641.1"/>
    <property type="molecule type" value="Genomic_DNA"/>
</dbReference>
<dbReference type="InterPro" id="IPR012340">
    <property type="entry name" value="NA-bd_OB-fold"/>
</dbReference>
<dbReference type="CDD" id="cd04480">
    <property type="entry name" value="RPA1_DBD_A_like"/>
    <property type="match status" value="1"/>
</dbReference>
<reference evidence="2 3" key="1">
    <citation type="submission" date="2022-03" db="EMBL/GenBank/DDBJ databases">
        <authorList>
            <person name="Macdonald S."/>
            <person name="Ahmed S."/>
            <person name="Newling K."/>
        </authorList>
    </citation>
    <scope>NUCLEOTIDE SEQUENCE [LARGE SCALE GENOMIC DNA]</scope>
</reference>
<dbReference type="Gene3D" id="2.40.50.140">
    <property type="entry name" value="Nucleic acid-binding proteins"/>
    <property type="match status" value="1"/>
</dbReference>
<dbReference type="SMART" id="SM01362">
    <property type="entry name" value="DUF663"/>
    <property type="match status" value="1"/>
</dbReference>
<organism evidence="2 3">
    <name type="scientific">Eruca vesicaria subsp. sativa</name>
    <name type="common">Garden rocket</name>
    <name type="synonym">Eruca sativa</name>
    <dbReference type="NCBI Taxonomy" id="29727"/>
    <lineage>
        <taxon>Eukaryota</taxon>
        <taxon>Viridiplantae</taxon>
        <taxon>Streptophyta</taxon>
        <taxon>Embryophyta</taxon>
        <taxon>Tracheophyta</taxon>
        <taxon>Spermatophyta</taxon>
        <taxon>Magnoliopsida</taxon>
        <taxon>eudicotyledons</taxon>
        <taxon>Gunneridae</taxon>
        <taxon>Pentapetalae</taxon>
        <taxon>rosids</taxon>
        <taxon>malvids</taxon>
        <taxon>Brassicales</taxon>
        <taxon>Brassicaceae</taxon>
        <taxon>Brassiceae</taxon>
        <taxon>Eruca</taxon>
    </lineage>
</organism>
<dbReference type="InterPro" id="IPR003871">
    <property type="entry name" value="RFA1B/D_OB_1st"/>
</dbReference>
<gene>
    <name evidence="2" type="ORF">ERUC_LOCUS25397</name>
</gene>
<dbReference type="Pfam" id="PF04950">
    <property type="entry name" value="RIBIOP_C"/>
    <property type="match status" value="1"/>
</dbReference>
<evidence type="ECO:0000259" key="1">
    <source>
        <dbReference type="SMART" id="SM01362"/>
    </source>
</evidence>
<feature type="domain" description="Ribosome biogenesis protein BMS1/TSR1 C-terminal" evidence="1">
    <location>
        <begin position="1"/>
        <end position="187"/>
    </location>
</feature>
<accession>A0ABC8KM62</accession>
<dbReference type="AlphaFoldDB" id="A0ABC8KM62"/>
<comment type="caution">
    <text evidence="2">The sequence shown here is derived from an EMBL/GenBank/DDBJ whole genome shotgun (WGS) entry which is preliminary data.</text>
</comment>